<organism evidence="2">
    <name type="scientific">uncultured Thiotrichaceae bacterium</name>
    <dbReference type="NCBI Taxonomy" id="298394"/>
    <lineage>
        <taxon>Bacteria</taxon>
        <taxon>Pseudomonadati</taxon>
        <taxon>Pseudomonadota</taxon>
        <taxon>Gammaproteobacteria</taxon>
        <taxon>Thiotrichales</taxon>
        <taxon>Thiotrichaceae</taxon>
        <taxon>environmental samples</taxon>
    </lineage>
</organism>
<accession>A0A6S6U3Q8</accession>
<name>A0A6S6U3Q8_9GAMM</name>
<keyword evidence="1" id="KW-1133">Transmembrane helix</keyword>
<dbReference type="AlphaFoldDB" id="A0A6S6U3Q8"/>
<feature type="transmembrane region" description="Helical" evidence="1">
    <location>
        <begin position="113"/>
        <end position="131"/>
    </location>
</feature>
<feature type="transmembrane region" description="Helical" evidence="1">
    <location>
        <begin position="7"/>
        <end position="25"/>
    </location>
</feature>
<feature type="transmembrane region" description="Helical" evidence="1">
    <location>
        <begin position="31"/>
        <end position="47"/>
    </location>
</feature>
<feature type="transmembrane region" description="Helical" evidence="1">
    <location>
        <begin position="59"/>
        <end position="78"/>
    </location>
</feature>
<sequence>MGFFIQNIVAIVVGLVTSYISYHLLDAAEPVIIATIGFCGFIGGHLPHIQQPSQPSYRVLRMASWLTALLIPLANFLYRPIDLLPAWIVAFLLTTATWMIIDRISLLRDYTRSVVGIILLPLLITTCAYSALGNPVIIPAFLACSTSYIVFLLTEQYTKRNWLRTLKDPTQEVSS</sequence>
<feature type="transmembrane region" description="Helical" evidence="1">
    <location>
        <begin position="84"/>
        <end position="101"/>
    </location>
</feature>
<keyword evidence="1" id="KW-0812">Transmembrane</keyword>
<evidence type="ECO:0000256" key="1">
    <source>
        <dbReference type="SAM" id="Phobius"/>
    </source>
</evidence>
<dbReference type="EMBL" id="CACVAT010000401">
    <property type="protein sequence ID" value="CAA6824927.1"/>
    <property type="molecule type" value="Genomic_DNA"/>
</dbReference>
<evidence type="ECO:0000313" key="2">
    <source>
        <dbReference type="EMBL" id="CAA6824927.1"/>
    </source>
</evidence>
<proteinExistence type="predicted"/>
<gene>
    <name evidence="2" type="ORF">HELGO_WM17688</name>
</gene>
<feature type="transmembrane region" description="Helical" evidence="1">
    <location>
        <begin position="137"/>
        <end position="154"/>
    </location>
</feature>
<protein>
    <submittedName>
        <fullName evidence="2">Uncharacterized protein</fullName>
    </submittedName>
</protein>
<reference evidence="2" key="1">
    <citation type="submission" date="2020-01" db="EMBL/GenBank/DDBJ databases">
        <authorList>
            <person name="Meier V. D."/>
            <person name="Meier V D."/>
        </authorList>
    </citation>
    <scope>NUCLEOTIDE SEQUENCE</scope>
    <source>
        <strain evidence="2">HLG_WM_MAG_09</strain>
    </source>
</reference>
<keyword evidence="1" id="KW-0472">Membrane</keyword>